<dbReference type="GO" id="GO:0002161">
    <property type="term" value="F:aminoacyl-tRNA deacylase activity"/>
    <property type="evidence" value="ECO:0007669"/>
    <property type="project" value="TreeGrafter"/>
</dbReference>
<dbReference type="GO" id="GO:0000049">
    <property type="term" value="F:tRNA binding"/>
    <property type="evidence" value="ECO:0007669"/>
    <property type="project" value="UniProtKB-KW"/>
</dbReference>
<evidence type="ECO:0000256" key="6">
    <source>
        <dbReference type="ARBA" id="ARBA00022741"/>
    </source>
</evidence>
<evidence type="ECO:0000313" key="14">
    <source>
        <dbReference type="Proteomes" id="UP000546031"/>
    </source>
</evidence>
<organism evidence="13 14">
    <name type="scientific">Altererythrobacter lutimaris</name>
    <dbReference type="NCBI Taxonomy" id="2743979"/>
    <lineage>
        <taxon>Bacteria</taxon>
        <taxon>Pseudomonadati</taxon>
        <taxon>Pseudomonadota</taxon>
        <taxon>Alphaproteobacteria</taxon>
        <taxon>Sphingomonadales</taxon>
        <taxon>Erythrobacteraceae</taxon>
        <taxon>Altererythrobacter</taxon>
    </lineage>
</organism>
<dbReference type="InterPro" id="IPR050058">
    <property type="entry name" value="Ala-tRNA_ligase"/>
</dbReference>
<proteinExistence type="inferred from homology"/>
<dbReference type="SUPFAM" id="SSF55681">
    <property type="entry name" value="Class II aaRS and biotin synthetases"/>
    <property type="match status" value="1"/>
</dbReference>
<name>A0A850H9T1_9SPHN</name>
<evidence type="ECO:0000256" key="1">
    <source>
        <dbReference type="ARBA" id="ARBA00008226"/>
    </source>
</evidence>
<evidence type="ECO:0000256" key="2">
    <source>
        <dbReference type="ARBA" id="ARBA00013168"/>
    </source>
</evidence>
<evidence type="ECO:0000259" key="12">
    <source>
        <dbReference type="PROSITE" id="PS50860"/>
    </source>
</evidence>
<evidence type="ECO:0000256" key="5">
    <source>
        <dbReference type="ARBA" id="ARBA00022598"/>
    </source>
</evidence>
<dbReference type="Gene3D" id="3.30.930.10">
    <property type="entry name" value="Bira Bifunctional Protein, Domain 2"/>
    <property type="match status" value="1"/>
</dbReference>
<dbReference type="InterPro" id="IPR045864">
    <property type="entry name" value="aa-tRNA-synth_II/BPL/LPL"/>
</dbReference>
<keyword evidence="9" id="KW-0648">Protein biosynthesis</keyword>
<comment type="caution">
    <text evidence="13">The sequence shown here is derived from an EMBL/GenBank/DDBJ whole genome shotgun (WGS) entry which is preliminary data.</text>
</comment>
<evidence type="ECO:0000256" key="10">
    <source>
        <dbReference type="ARBA" id="ARBA00023146"/>
    </source>
</evidence>
<evidence type="ECO:0000256" key="3">
    <source>
        <dbReference type="ARBA" id="ARBA00017959"/>
    </source>
</evidence>
<keyword evidence="8" id="KW-0694">RNA-binding</keyword>
<reference evidence="13 14" key="1">
    <citation type="submission" date="2020-06" db="EMBL/GenBank/DDBJ databases">
        <title>Altererythrobacter lutimaris sp. nov., a marine bacterium isolated from a tidal flat.</title>
        <authorList>
            <person name="Kim D."/>
            <person name="Yoo Y."/>
            <person name="Kim J.-J."/>
        </authorList>
    </citation>
    <scope>NUCLEOTIDE SEQUENCE [LARGE SCALE GENOMIC DNA]</scope>
    <source>
        <strain evidence="13 14">JGD-16</strain>
    </source>
</reference>
<evidence type="ECO:0000256" key="9">
    <source>
        <dbReference type="ARBA" id="ARBA00022917"/>
    </source>
</evidence>
<keyword evidence="14" id="KW-1185">Reference proteome</keyword>
<dbReference type="AlphaFoldDB" id="A0A850H9T1"/>
<dbReference type="Pfam" id="PF01411">
    <property type="entry name" value="tRNA-synt_2c"/>
    <property type="match status" value="1"/>
</dbReference>
<dbReference type="PANTHER" id="PTHR11777">
    <property type="entry name" value="ALANYL-TRNA SYNTHETASE"/>
    <property type="match status" value="1"/>
</dbReference>
<evidence type="ECO:0000256" key="7">
    <source>
        <dbReference type="ARBA" id="ARBA00022840"/>
    </source>
</evidence>
<dbReference type="PROSITE" id="PS50860">
    <property type="entry name" value="AA_TRNA_LIGASE_II_ALA"/>
    <property type="match status" value="1"/>
</dbReference>
<dbReference type="EC" id="6.1.1.7" evidence="2"/>
<feature type="domain" description="Alanyl-transfer RNA synthetases family profile" evidence="12">
    <location>
        <begin position="2"/>
        <end position="118"/>
    </location>
</feature>
<sequence length="118" mass="13448">MTSTNDIRRSFLDYFADAGHERVPSAPLVPHNDPTLMFVNAGMVPFKNVFTGLESRPYDRATSAQKCVRAGGKHNDLDNVGYTARHHTFFEMMGNFSFGDYFKEQAVEHAWTLVTKEW</sequence>
<evidence type="ECO:0000256" key="8">
    <source>
        <dbReference type="ARBA" id="ARBA00022884"/>
    </source>
</evidence>
<feature type="non-terminal residue" evidence="13">
    <location>
        <position position="118"/>
    </location>
</feature>
<dbReference type="GO" id="GO:0005829">
    <property type="term" value="C:cytosol"/>
    <property type="evidence" value="ECO:0007669"/>
    <property type="project" value="TreeGrafter"/>
</dbReference>
<keyword evidence="5 13" id="KW-0436">Ligase</keyword>
<dbReference type="GO" id="GO:0004813">
    <property type="term" value="F:alanine-tRNA ligase activity"/>
    <property type="evidence" value="ECO:0007669"/>
    <property type="project" value="UniProtKB-EC"/>
</dbReference>
<protein>
    <recommendedName>
        <fullName evidence="3">Alanine--tRNA ligase</fullName>
        <ecNumber evidence="2">6.1.1.7</ecNumber>
    </recommendedName>
    <alternativeName>
        <fullName evidence="11">Alanyl-tRNA synthetase</fullName>
    </alternativeName>
</protein>
<dbReference type="Proteomes" id="UP000546031">
    <property type="component" value="Unassembled WGS sequence"/>
</dbReference>
<dbReference type="EMBL" id="JABWTA010000027">
    <property type="protein sequence ID" value="NVE96084.1"/>
    <property type="molecule type" value="Genomic_DNA"/>
</dbReference>
<dbReference type="PANTHER" id="PTHR11777:SF9">
    <property type="entry name" value="ALANINE--TRNA LIGASE, CYTOPLASMIC"/>
    <property type="match status" value="1"/>
</dbReference>
<comment type="similarity">
    <text evidence="1">Belongs to the class-II aminoacyl-tRNA synthetase family.</text>
</comment>
<dbReference type="GO" id="GO:0005524">
    <property type="term" value="F:ATP binding"/>
    <property type="evidence" value="ECO:0007669"/>
    <property type="project" value="UniProtKB-KW"/>
</dbReference>
<gene>
    <name evidence="13" type="ORF">HUO12_14355</name>
</gene>
<keyword evidence="4" id="KW-0820">tRNA-binding</keyword>
<dbReference type="GO" id="GO:0045892">
    <property type="term" value="P:negative regulation of DNA-templated transcription"/>
    <property type="evidence" value="ECO:0007669"/>
    <property type="project" value="TreeGrafter"/>
</dbReference>
<evidence type="ECO:0000313" key="13">
    <source>
        <dbReference type="EMBL" id="NVE96084.1"/>
    </source>
</evidence>
<dbReference type="InterPro" id="IPR018165">
    <property type="entry name" value="Ala-tRNA-synth_IIc_core"/>
</dbReference>
<dbReference type="InterPro" id="IPR018164">
    <property type="entry name" value="Ala-tRNA-synth_IIc_N"/>
</dbReference>
<keyword evidence="7" id="KW-0067">ATP-binding</keyword>
<keyword evidence="10" id="KW-0030">Aminoacyl-tRNA synthetase</keyword>
<dbReference type="RefSeq" id="WP_232367531.1">
    <property type="nucleotide sequence ID" value="NZ_JABWTA010000027.1"/>
</dbReference>
<dbReference type="GO" id="GO:0006419">
    <property type="term" value="P:alanyl-tRNA aminoacylation"/>
    <property type="evidence" value="ECO:0007669"/>
    <property type="project" value="InterPro"/>
</dbReference>
<accession>A0A850H9T1</accession>
<evidence type="ECO:0000256" key="11">
    <source>
        <dbReference type="ARBA" id="ARBA00032577"/>
    </source>
</evidence>
<keyword evidence="6" id="KW-0547">Nucleotide-binding</keyword>
<evidence type="ECO:0000256" key="4">
    <source>
        <dbReference type="ARBA" id="ARBA00022555"/>
    </source>
</evidence>